<reference evidence="3" key="2">
    <citation type="submission" date="2001-12" db="EMBL/GenBank/DDBJ databases">
        <title>Oryza sativa nipponbare(GA3) genomic DNA, chromosome 7, PAC clone:P0668C05.</title>
        <authorList>
            <person name="Sasaki T."/>
            <person name="Matsumoto T."/>
            <person name="Yamamoto K."/>
        </authorList>
    </citation>
    <scope>NUCLEOTIDE SEQUENCE</scope>
</reference>
<feature type="region of interest" description="Disordered" evidence="1">
    <location>
        <begin position="328"/>
        <end position="457"/>
    </location>
</feature>
<accession>Q8L3Z9</accession>
<evidence type="ECO:0000313" key="3">
    <source>
        <dbReference type="EMBL" id="BAD30736.1"/>
    </source>
</evidence>
<name>Q8L3Z9_ORYSJ</name>
<feature type="compositionally biased region" description="Polar residues" evidence="1">
    <location>
        <begin position="387"/>
        <end position="398"/>
    </location>
</feature>
<feature type="compositionally biased region" description="Basic and acidic residues" evidence="1">
    <location>
        <begin position="341"/>
        <end position="355"/>
    </location>
</feature>
<proteinExistence type="predicted"/>
<dbReference type="EMBL" id="AP004572">
    <property type="protein sequence ID" value="BAD30736.1"/>
    <property type="molecule type" value="Genomic_DNA"/>
</dbReference>
<feature type="region of interest" description="Disordered" evidence="1">
    <location>
        <begin position="15"/>
        <end position="61"/>
    </location>
</feature>
<reference evidence="2" key="1">
    <citation type="submission" date="2001-06" db="EMBL/GenBank/DDBJ databases">
        <title>Oryza sativa nipponbare(GA3) genomic DNA, chromosome 7, BAC clone:OJ1118_B03.</title>
        <authorList>
            <person name="Sasaki T."/>
            <person name="Matsumoto T."/>
            <person name="Yamamoto K."/>
        </authorList>
    </citation>
    <scope>NUCLEOTIDE SEQUENCE</scope>
</reference>
<reference evidence="4" key="3">
    <citation type="journal article" date="2005" name="Nature">
        <title>The map-based sequence of the rice genome.</title>
        <authorList>
            <consortium name="International rice genome sequencing project (IRGSP)"/>
            <person name="Matsumoto T."/>
            <person name="Wu J."/>
            <person name="Kanamori H."/>
            <person name="Katayose Y."/>
            <person name="Fujisawa M."/>
            <person name="Namiki N."/>
            <person name="Mizuno H."/>
            <person name="Yamamoto K."/>
            <person name="Antonio B.A."/>
            <person name="Baba T."/>
            <person name="Sakata K."/>
            <person name="Nagamura Y."/>
            <person name="Aoki H."/>
            <person name="Arikawa K."/>
            <person name="Arita K."/>
            <person name="Bito T."/>
            <person name="Chiden Y."/>
            <person name="Fujitsuka N."/>
            <person name="Fukunaka R."/>
            <person name="Hamada M."/>
            <person name="Harada C."/>
            <person name="Hayashi A."/>
            <person name="Hijishita S."/>
            <person name="Honda M."/>
            <person name="Hosokawa S."/>
            <person name="Ichikawa Y."/>
            <person name="Idonuma A."/>
            <person name="Iijima M."/>
            <person name="Ikeda M."/>
            <person name="Ikeno M."/>
            <person name="Ito K."/>
            <person name="Ito S."/>
            <person name="Ito T."/>
            <person name="Ito Y."/>
            <person name="Ito Y."/>
            <person name="Iwabuchi A."/>
            <person name="Kamiya K."/>
            <person name="Karasawa W."/>
            <person name="Kurita K."/>
            <person name="Katagiri S."/>
            <person name="Kikuta A."/>
            <person name="Kobayashi H."/>
            <person name="Kobayashi N."/>
            <person name="Machita K."/>
            <person name="Maehara T."/>
            <person name="Masukawa M."/>
            <person name="Mizubayashi T."/>
            <person name="Mukai Y."/>
            <person name="Nagasaki H."/>
            <person name="Nagata Y."/>
            <person name="Naito S."/>
            <person name="Nakashima M."/>
            <person name="Nakama Y."/>
            <person name="Nakamichi Y."/>
            <person name="Nakamura M."/>
            <person name="Meguro A."/>
            <person name="Negishi M."/>
            <person name="Ohta I."/>
            <person name="Ohta T."/>
            <person name="Okamoto M."/>
            <person name="Ono N."/>
            <person name="Saji S."/>
            <person name="Sakaguchi M."/>
            <person name="Sakai K."/>
            <person name="Shibata M."/>
            <person name="Shimokawa T."/>
            <person name="Song J."/>
            <person name="Takazaki Y."/>
            <person name="Terasawa K."/>
            <person name="Tsugane M."/>
            <person name="Tsuji K."/>
            <person name="Ueda S."/>
            <person name="Waki K."/>
            <person name="Yamagata H."/>
            <person name="Yamamoto M."/>
            <person name="Yamamoto S."/>
            <person name="Yamane H."/>
            <person name="Yoshiki S."/>
            <person name="Yoshihara R."/>
            <person name="Yukawa K."/>
            <person name="Zhong H."/>
            <person name="Yano M."/>
            <person name="Yuan Q."/>
            <person name="Ouyang S."/>
            <person name="Liu J."/>
            <person name="Jones K.M."/>
            <person name="Gansberger K."/>
            <person name="Moffat K."/>
            <person name="Hill J."/>
            <person name="Bera J."/>
            <person name="Fadrosh D."/>
            <person name="Jin S."/>
            <person name="Johri S."/>
            <person name="Kim M."/>
            <person name="Overton L."/>
            <person name="Reardon M."/>
            <person name="Tsitrin T."/>
            <person name="Vuong H."/>
            <person name="Weaver B."/>
            <person name="Ciecko A."/>
            <person name="Tallon L."/>
            <person name="Jackson J."/>
            <person name="Pai G."/>
            <person name="Aken S.V."/>
            <person name="Utterback T."/>
            <person name="Reidmuller S."/>
            <person name="Feldblyum T."/>
            <person name="Hsiao J."/>
            <person name="Zismann V."/>
            <person name="Iobst S."/>
            <person name="de Vazeille A.R."/>
            <person name="Buell C.R."/>
            <person name="Ying K."/>
            <person name="Li Y."/>
            <person name="Lu T."/>
            <person name="Huang Y."/>
            <person name="Zhao Q."/>
            <person name="Feng Q."/>
            <person name="Zhang L."/>
            <person name="Zhu J."/>
            <person name="Weng Q."/>
            <person name="Mu J."/>
            <person name="Lu Y."/>
            <person name="Fan D."/>
            <person name="Liu Y."/>
            <person name="Guan J."/>
            <person name="Zhang Y."/>
            <person name="Yu S."/>
            <person name="Liu X."/>
            <person name="Zhang Y."/>
            <person name="Hong G."/>
            <person name="Han B."/>
            <person name="Choisne N."/>
            <person name="Demange N."/>
            <person name="Orjeda G."/>
            <person name="Samain S."/>
            <person name="Cattolico L."/>
            <person name="Pelletier E."/>
            <person name="Couloux A."/>
            <person name="Segurens B."/>
            <person name="Wincker P."/>
            <person name="D'Hont A."/>
            <person name="Scarpelli C."/>
            <person name="Weissenbach J."/>
            <person name="Salanoubat M."/>
            <person name="Quetier F."/>
            <person name="Yu Y."/>
            <person name="Kim H.R."/>
            <person name="Rambo T."/>
            <person name="Currie J."/>
            <person name="Collura K."/>
            <person name="Luo M."/>
            <person name="Yang T."/>
            <person name="Ammiraju J.S.S."/>
            <person name="Engler F."/>
            <person name="Soderlund C."/>
            <person name="Wing R.A."/>
            <person name="Palmer L.E."/>
            <person name="de la Bastide M."/>
            <person name="Spiegel L."/>
            <person name="Nascimento L."/>
            <person name="Zutavern T."/>
            <person name="O'Shaughnessy A."/>
            <person name="Dike S."/>
            <person name="Dedhia N."/>
            <person name="Preston R."/>
            <person name="Balija V."/>
            <person name="McCombie W.R."/>
            <person name="Chow T."/>
            <person name="Chen H."/>
            <person name="Chung M."/>
            <person name="Chen C."/>
            <person name="Shaw J."/>
            <person name="Wu H."/>
            <person name="Hsiao K."/>
            <person name="Chao Y."/>
            <person name="Chu M."/>
            <person name="Cheng C."/>
            <person name="Hour A."/>
            <person name="Lee P."/>
            <person name="Lin S."/>
            <person name="Lin Y."/>
            <person name="Liou J."/>
            <person name="Liu S."/>
            <person name="Hsing Y."/>
            <person name="Raghuvanshi S."/>
            <person name="Mohanty A."/>
            <person name="Bharti A.K."/>
            <person name="Gaur A."/>
            <person name="Gupta V."/>
            <person name="Kumar D."/>
            <person name="Ravi V."/>
            <person name="Vij S."/>
            <person name="Kapur A."/>
            <person name="Khurana P."/>
            <person name="Khurana P."/>
            <person name="Khurana J.P."/>
            <person name="Tyagi A.K."/>
            <person name="Gaikwad K."/>
            <person name="Singh A."/>
            <person name="Dalal V."/>
            <person name="Srivastava S."/>
            <person name="Dixit A."/>
            <person name="Pal A.K."/>
            <person name="Ghazi I.A."/>
            <person name="Yadav M."/>
            <person name="Pandit A."/>
            <person name="Bhargava A."/>
            <person name="Sureshbabu K."/>
            <person name="Batra K."/>
            <person name="Sharma T.R."/>
            <person name="Mohapatra T."/>
            <person name="Singh N.K."/>
            <person name="Messing J."/>
            <person name="Nelson A.B."/>
            <person name="Fuks G."/>
            <person name="Kavchok S."/>
            <person name="Keizer G."/>
            <person name="Linton E."/>
            <person name="Llaca V."/>
            <person name="Song R."/>
            <person name="Tanyolac B."/>
            <person name="Young S."/>
            <person name="Ho-Il K."/>
            <person name="Hahn J.H."/>
            <person name="Sangsakoo G."/>
            <person name="Vanavichit A."/>
            <person name="de Mattos Luiz.A.T."/>
            <person name="Zimmer P.D."/>
            <person name="Malone G."/>
            <person name="Dellagostin O."/>
            <person name="de Oliveira A.C."/>
            <person name="Bevan M."/>
            <person name="Bancroft I."/>
            <person name="Minx P."/>
            <person name="Cordum H."/>
            <person name="Wilson R."/>
            <person name="Cheng Z."/>
            <person name="Jin W."/>
            <person name="Jiang J."/>
            <person name="Leong S.A."/>
            <person name="Iwama H."/>
            <person name="Gojobori T."/>
            <person name="Itoh T."/>
            <person name="Niimura Y."/>
            <person name="Fujii Y."/>
            <person name="Habara T."/>
            <person name="Sakai H."/>
            <person name="Sato Y."/>
            <person name="Wilson G."/>
            <person name="Kumar K."/>
            <person name="McCouch S."/>
            <person name="Juretic N."/>
            <person name="Hoen D."/>
            <person name="Wright S."/>
            <person name="Bruskiewich R."/>
            <person name="Bureau T."/>
            <person name="Miyao A."/>
            <person name="Hirochika H."/>
            <person name="Nishikawa T."/>
            <person name="Kadowaki K."/>
            <person name="Sugiura M."/>
            <person name="Burr B."/>
            <person name="Sasaki T."/>
        </authorList>
    </citation>
    <scope>NUCLEOTIDE SEQUENCE [LARGE SCALE GENOMIC DNA]</scope>
    <source>
        <strain evidence="4">cv. Nipponbare</strain>
    </source>
</reference>
<organism evidence="2 4">
    <name type="scientific">Oryza sativa subsp. japonica</name>
    <name type="common">Rice</name>
    <dbReference type="NCBI Taxonomy" id="39947"/>
    <lineage>
        <taxon>Eukaryota</taxon>
        <taxon>Viridiplantae</taxon>
        <taxon>Streptophyta</taxon>
        <taxon>Embryophyta</taxon>
        <taxon>Tracheophyta</taxon>
        <taxon>Spermatophyta</taxon>
        <taxon>Magnoliopsida</taxon>
        <taxon>Liliopsida</taxon>
        <taxon>Poales</taxon>
        <taxon>Poaceae</taxon>
        <taxon>BOP clade</taxon>
        <taxon>Oryzoideae</taxon>
        <taxon>Oryzeae</taxon>
        <taxon>Oryzinae</taxon>
        <taxon>Oryza</taxon>
        <taxon>Oryza sativa</taxon>
    </lineage>
</organism>
<protein>
    <submittedName>
        <fullName evidence="2">Uncharacterized protein</fullName>
    </submittedName>
</protein>
<dbReference type="Proteomes" id="UP000000763">
    <property type="component" value="Chromosome 7"/>
</dbReference>
<feature type="compositionally biased region" description="Polar residues" evidence="1">
    <location>
        <begin position="445"/>
        <end position="457"/>
    </location>
</feature>
<evidence type="ECO:0000313" key="4">
    <source>
        <dbReference type="Proteomes" id="UP000000763"/>
    </source>
</evidence>
<evidence type="ECO:0000256" key="1">
    <source>
        <dbReference type="SAM" id="MobiDB-lite"/>
    </source>
</evidence>
<gene>
    <name evidence="2" type="primary">OJ1118_B03.112</name>
    <name evidence="3" type="synonym">P0668C05.103</name>
</gene>
<sequence>MSAITTELLVLDDAAAGASKAAPGTGEARAAPDPRHHRRPPRSTSSSPPREEGPDASAGGTSFTLKTIQIYFQRPKVQAFMVWPYDPRAILMLEKRQLPVDRVDSHAGREEELLPRRIAARRALADDTDSINQYDQQRGQFFLHKGLMKREIFYKTQHMEREKSKQQKIEKRAKTCIPYCLLPPNTRTSQFTCRPIEESQEKKQEIGKEHCAEPRNRLRQSAGIELYLTKSQELSHYKESRNADMPRTQIRLGGRRRRGSAARWFATGGRSRGGRRGYIRGGRALAVRPSGHHDVDADRAELRLILLGIPDHQRANPTHHRRLLLRSANTLERNTLKKKPKEAVTTEEKVTEPGEKQLSPNPPNRVTSNRESGTTKGKKRLPGGEQHTPTPKVQQQRMKTAHPQDGLTSTDSGTEDDKQQRPPARASHQRRGDNTNPKRTRKTQKSQQGKSTCTYPA</sequence>
<dbReference type="AlphaFoldDB" id="Q8L3Z9"/>
<feature type="compositionally biased region" description="Polar residues" evidence="1">
    <location>
        <begin position="364"/>
        <end position="375"/>
    </location>
</feature>
<dbReference type="EMBL" id="AP003740">
    <property type="protein sequence ID" value="BAC06920.1"/>
    <property type="molecule type" value="Genomic_DNA"/>
</dbReference>
<reference evidence="4" key="4">
    <citation type="journal article" date="2008" name="Nucleic Acids Res.">
        <title>The rice annotation project database (RAP-DB): 2008 update.</title>
        <authorList>
            <consortium name="The rice annotation project (RAP)"/>
        </authorList>
    </citation>
    <scope>GENOME REANNOTATION</scope>
    <source>
        <strain evidence="4">cv. Nipponbare</strain>
    </source>
</reference>
<evidence type="ECO:0000313" key="2">
    <source>
        <dbReference type="EMBL" id="BAC06920.1"/>
    </source>
</evidence>